<dbReference type="EMBL" id="DS469625">
    <property type="protein sequence ID" value="EDO38503.1"/>
    <property type="molecule type" value="Genomic_DNA"/>
</dbReference>
<dbReference type="OrthoDB" id="272681at2759"/>
<dbReference type="OMA" id="CNTIHEW"/>
<keyword evidence="3" id="KW-1185">Reference proteome</keyword>
<dbReference type="STRING" id="45351.A7SCW7"/>
<feature type="transmembrane region" description="Helical" evidence="1">
    <location>
        <begin position="211"/>
        <end position="229"/>
    </location>
</feature>
<gene>
    <name evidence="2" type="ORF">NEMVEDRAFT_v1g210306</name>
</gene>
<dbReference type="PhylomeDB" id="A7SCW7"/>
<dbReference type="Gene3D" id="3.40.50.300">
    <property type="entry name" value="P-loop containing nucleotide triphosphate hydrolases"/>
    <property type="match status" value="1"/>
</dbReference>
<keyword evidence="1" id="KW-0812">Transmembrane</keyword>
<dbReference type="Proteomes" id="UP000001593">
    <property type="component" value="Unassembled WGS sequence"/>
</dbReference>
<evidence type="ECO:0000256" key="1">
    <source>
        <dbReference type="SAM" id="Phobius"/>
    </source>
</evidence>
<dbReference type="HOGENOM" id="CLU_061199_2_2_1"/>
<sequence>MRFICAGLSKTGTKSLVAALRYLGYTVYDIEENWRYHMDEWIKAFQGTNPDFTAMYASVDTAIDLPPYLFVRDILVALPELKVILTVRENAEEWLTSLTRSLDIWWSVYNQRWLKLARVLTPTGRKWATLIRHQTAALKTLDYTRHIEEVKAIVPADRLLVFNVKEGWEPLCAFLGHEAPSIPFPHRNKKSEFIPDMINKSSIVARMRMELTIILSCFVLIIGICLILLF</sequence>
<evidence type="ECO:0000313" key="2">
    <source>
        <dbReference type="EMBL" id="EDO38503.1"/>
    </source>
</evidence>
<dbReference type="PANTHER" id="PTHR36978">
    <property type="entry name" value="P-LOOP CONTAINING NUCLEOTIDE TRIPHOSPHATE HYDROLASE"/>
    <property type="match status" value="1"/>
</dbReference>
<dbReference type="KEGG" id="nve:5510065"/>
<organism evidence="2 3">
    <name type="scientific">Nematostella vectensis</name>
    <name type="common">Starlet sea anemone</name>
    <dbReference type="NCBI Taxonomy" id="45351"/>
    <lineage>
        <taxon>Eukaryota</taxon>
        <taxon>Metazoa</taxon>
        <taxon>Cnidaria</taxon>
        <taxon>Anthozoa</taxon>
        <taxon>Hexacorallia</taxon>
        <taxon>Actiniaria</taxon>
        <taxon>Edwardsiidae</taxon>
        <taxon>Nematostella</taxon>
    </lineage>
</organism>
<dbReference type="InterPro" id="IPR040632">
    <property type="entry name" value="Sulfotransfer_4"/>
</dbReference>
<dbReference type="eggNOG" id="ENOG502S41B">
    <property type="taxonomic scope" value="Eukaryota"/>
</dbReference>
<keyword evidence="1" id="KW-0472">Membrane</keyword>
<dbReference type="AlphaFoldDB" id="A7SCW7"/>
<dbReference type="SUPFAM" id="SSF52540">
    <property type="entry name" value="P-loop containing nucleoside triphosphate hydrolases"/>
    <property type="match status" value="1"/>
</dbReference>
<dbReference type="Pfam" id="PF17784">
    <property type="entry name" value="Sulfotransfer_4"/>
    <property type="match status" value="1"/>
</dbReference>
<keyword evidence="1" id="KW-1133">Transmembrane helix</keyword>
<evidence type="ECO:0000313" key="3">
    <source>
        <dbReference type="Proteomes" id="UP000001593"/>
    </source>
</evidence>
<accession>A7SCW7</accession>
<protein>
    <recommendedName>
        <fullName evidence="4">Sulfotransferase family protein</fullName>
    </recommendedName>
</protein>
<dbReference type="PANTHER" id="PTHR36978:SF4">
    <property type="entry name" value="P-LOOP CONTAINING NUCLEOSIDE TRIPHOSPHATE HYDROLASE PROTEIN"/>
    <property type="match status" value="1"/>
</dbReference>
<evidence type="ECO:0008006" key="4">
    <source>
        <dbReference type="Google" id="ProtNLM"/>
    </source>
</evidence>
<proteinExistence type="predicted"/>
<dbReference type="InParanoid" id="A7SCW7"/>
<reference evidence="2 3" key="1">
    <citation type="journal article" date="2007" name="Science">
        <title>Sea anemone genome reveals ancestral eumetazoan gene repertoire and genomic organization.</title>
        <authorList>
            <person name="Putnam N.H."/>
            <person name="Srivastava M."/>
            <person name="Hellsten U."/>
            <person name="Dirks B."/>
            <person name="Chapman J."/>
            <person name="Salamov A."/>
            <person name="Terry A."/>
            <person name="Shapiro H."/>
            <person name="Lindquist E."/>
            <person name="Kapitonov V.V."/>
            <person name="Jurka J."/>
            <person name="Genikhovich G."/>
            <person name="Grigoriev I.V."/>
            <person name="Lucas S.M."/>
            <person name="Steele R.E."/>
            <person name="Finnerty J.R."/>
            <person name="Technau U."/>
            <person name="Martindale M.Q."/>
            <person name="Rokhsar D.S."/>
        </authorList>
    </citation>
    <scope>NUCLEOTIDE SEQUENCE [LARGE SCALE GENOMIC DNA]</scope>
    <source>
        <strain evidence="3">CH2 X CH6</strain>
    </source>
</reference>
<name>A7SCW7_NEMVE</name>
<dbReference type="InterPro" id="IPR027417">
    <property type="entry name" value="P-loop_NTPase"/>
</dbReference>